<organism evidence="9 10">
    <name type="scientific">Cinnamomum micranthum f. kanehirae</name>
    <dbReference type="NCBI Taxonomy" id="337451"/>
    <lineage>
        <taxon>Eukaryota</taxon>
        <taxon>Viridiplantae</taxon>
        <taxon>Streptophyta</taxon>
        <taxon>Embryophyta</taxon>
        <taxon>Tracheophyta</taxon>
        <taxon>Spermatophyta</taxon>
        <taxon>Magnoliopsida</taxon>
        <taxon>Magnoliidae</taxon>
        <taxon>Laurales</taxon>
        <taxon>Lauraceae</taxon>
        <taxon>Cinnamomum</taxon>
    </lineage>
</organism>
<dbReference type="Pfam" id="PF13419">
    <property type="entry name" value="HAD_2"/>
    <property type="match status" value="1"/>
</dbReference>
<protein>
    <recommendedName>
        <fullName evidence="2">riboflavin kinase</fullName>
        <ecNumber evidence="2">2.7.1.26</ecNumber>
    </recommendedName>
</protein>
<dbReference type="Pfam" id="PF01687">
    <property type="entry name" value="Flavokinase"/>
    <property type="match status" value="1"/>
</dbReference>
<dbReference type="Proteomes" id="UP000283530">
    <property type="component" value="Unassembled WGS sequence"/>
</dbReference>
<dbReference type="FunFam" id="1.10.150.240:FF:000001">
    <property type="entry name" value="Haloacid dehalogenase-like hydrolase domain"/>
    <property type="match status" value="1"/>
</dbReference>
<accession>A0A3S3R739</accession>
<dbReference type="InterPro" id="IPR015865">
    <property type="entry name" value="Riboflavin_kinase_bac/euk"/>
</dbReference>
<dbReference type="Gene3D" id="2.40.30.30">
    <property type="entry name" value="Riboflavin kinase-like"/>
    <property type="match status" value="1"/>
</dbReference>
<dbReference type="InterPro" id="IPR023465">
    <property type="entry name" value="Riboflavin_kinase_dom_sf"/>
</dbReference>
<dbReference type="OrthoDB" id="276388at2759"/>
<dbReference type="InterPro" id="IPR041492">
    <property type="entry name" value="HAD_2"/>
</dbReference>
<evidence type="ECO:0000256" key="2">
    <source>
        <dbReference type="ARBA" id="ARBA00012105"/>
    </source>
</evidence>
<evidence type="ECO:0000256" key="5">
    <source>
        <dbReference type="ARBA" id="ARBA00022679"/>
    </source>
</evidence>
<evidence type="ECO:0000313" key="9">
    <source>
        <dbReference type="EMBL" id="RWR96341.1"/>
    </source>
</evidence>
<dbReference type="SUPFAM" id="SSF56784">
    <property type="entry name" value="HAD-like"/>
    <property type="match status" value="1"/>
</dbReference>
<dbReference type="Gene3D" id="3.40.50.1000">
    <property type="entry name" value="HAD superfamily/HAD-like"/>
    <property type="match status" value="1"/>
</dbReference>
<dbReference type="InterPro" id="IPR023198">
    <property type="entry name" value="PGP-like_dom2"/>
</dbReference>
<dbReference type="GO" id="GO:0009398">
    <property type="term" value="P:FMN biosynthetic process"/>
    <property type="evidence" value="ECO:0007669"/>
    <property type="project" value="UniProtKB-UniPathway"/>
</dbReference>
<proteinExistence type="predicted"/>
<dbReference type="PANTHER" id="PTHR18901:SF44">
    <property type="entry name" value="OS01G0757900 PROTEIN"/>
    <property type="match status" value="1"/>
</dbReference>
<gene>
    <name evidence="9" type="ORF">CKAN_02572300</name>
</gene>
<dbReference type="InterPro" id="IPR036412">
    <property type="entry name" value="HAD-like_sf"/>
</dbReference>
<dbReference type="PANTHER" id="PTHR18901">
    <property type="entry name" value="2-DEOXYGLUCOSE-6-PHOSPHATE PHOSPHATASE 2"/>
    <property type="match status" value="1"/>
</dbReference>
<feature type="domain" description="Riboflavin kinase" evidence="8">
    <location>
        <begin position="321"/>
        <end position="398"/>
    </location>
</feature>
<dbReference type="SFLD" id="SFLDG01135">
    <property type="entry name" value="C1.5.6:_HAD__Beta-PGM__Phospha"/>
    <property type="match status" value="1"/>
</dbReference>
<dbReference type="SUPFAM" id="SSF82114">
    <property type="entry name" value="Riboflavin kinase-like"/>
    <property type="match status" value="1"/>
</dbReference>
<evidence type="ECO:0000313" key="10">
    <source>
        <dbReference type="Proteomes" id="UP000283530"/>
    </source>
</evidence>
<evidence type="ECO:0000256" key="4">
    <source>
        <dbReference type="ARBA" id="ARBA00022643"/>
    </source>
</evidence>
<dbReference type="GO" id="GO:0008531">
    <property type="term" value="F:riboflavin kinase activity"/>
    <property type="evidence" value="ECO:0007669"/>
    <property type="project" value="UniProtKB-EC"/>
</dbReference>
<keyword evidence="7" id="KW-0067">ATP-binding</keyword>
<dbReference type="SFLD" id="SFLDS00003">
    <property type="entry name" value="Haloacid_Dehalogenase"/>
    <property type="match status" value="1"/>
</dbReference>
<evidence type="ECO:0000256" key="3">
    <source>
        <dbReference type="ARBA" id="ARBA00022630"/>
    </source>
</evidence>
<dbReference type="GO" id="GO:0043136">
    <property type="term" value="F:sn-glycerol 3-phosphatase activity"/>
    <property type="evidence" value="ECO:0007669"/>
    <property type="project" value="TreeGrafter"/>
</dbReference>
<dbReference type="GO" id="GO:0005524">
    <property type="term" value="F:ATP binding"/>
    <property type="evidence" value="ECO:0007669"/>
    <property type="project" value="UniProtKB-KW"/>
</dbReference>
<reference evidence="9 10" key="1">
    <citation type="journal article" date="2019" name="Nat. Plants">
        <title>Stout camphor tree genome fills gaps in understanding of flowering plant genome evolution.</title>
        <authorList>
            <person name="Chaw S.M."/>
            <person name="Liu Y.C."/>
            <person name="Wu Y.W."/>
            <person name="Wang H.Y."/>
            <person name="Lin C.I."/>
            <person name="Wu C.S."/>
            <person name="Ke H.M."/>
            <person name="Chang L.Y."/>
            <person name="Hsu C.Y."/>
            <person name="Yang H.T."/>
            <person name="Sudianto E."/>
            <person name="Hsu M.H."/>
            <person name="Wu K.P."/>
            <person name="Wang L.N."/>
            <person name="Leebens-Mack J.H."/>
            <person name="Tsai I.J."/>
        </authorList>
    </citation>
    <scope>NUCLEOTIDE SEQUENCE [LARGE SCALE GENOMIC DNA]</scope>
    <source>
        <strain evidence="10">cv. Chaw 1501</strain>
        <tissue evidence="9">Young leaves</tissue>
    </source>
</reference>
<evidence type="ECO:0000256" key="7">
    <source>
        <dbReference type="ARBA" id="ARBA00022840"/>
    </source>
</evidence>
<dbReference type="GO" id="GO:0009231">
    <property type="term" value="P:riboflavin biosynthetic process"/>
    <property type="evidence" value="ECO:0007669"/>
    <property type="project" value="InterPro"/>
</dbReference>
<evidence type="ECO:0000259" key="8">
    <source>
        <dbReference type="Pfam" id="PF01687"/>
    </source>
</evidence>
<dbReference type="FunFam" id="3.40.50.1000:FF:000119">
    <property type="entry name" value="Bifunctional riboflavin kinase/FMN phosphatase"/>
    <property type="match status" value="1"/>
</dbReference>
<keyword evidence="6" id="KW-0547">Nucleotide-binding</keyword>
<comment type="pathway">
    <text evidence="1">Cofactor biosynthesis; FMN biosynthesis; FMN from riboflavin (ATP route): step 1/1.</text>
</comment>
<dbReference type="InterPro" id="IPR006439">
    <property type="entry name" value="HAD-SF_hydro_IA"/>
</dbReference>
<evidence type="ECO:0000256" key="6">
    <source>
        <dbReference type="ARBA" id="ARBA00022741"/>
    </source>
</evidence>
<dbReference type="UniPathway" id="UPA00276">
    <property type="reaction ID" value="UER00406"/>
</dbReference>
<keyword evidence="9" id="KW-0418">Kinase</keyword>
<keyword evidence="3" id="KW-0285">Flavoprotein</keyword>
<dbReference type="STRING" id="337451.A0A3S3R739"/>
<dbReference type="EC" id="2.7.1.26" evidence="2"/>
<sequence length="440" mass="49613">MKPFHVLYLRFPSIKKNNHLLPFSSHSITSLFLPPLSLYCTFVFTTMNGSDLDSSSAHTKISAVIFDLDGTLLDTEKLIQRVLKEFLEQYGKDMDIEKEEKRTGKSWRESAPSIVKDYDLPLTVTDFSNEIMPLFHKRWPEVKALPGANRLIRHLSNHGVQFGLASNSIRRNIEEKISFQQGWKDLFLVIIGGDEVEHEKPSPDIFYEASRRMNVDPAQCLVIEDSLVGVTSANSAKMKVVAVPSCVTQAKNYSADSVLHSLLEFQPECWGLPEFKDWEKNALPIEPMYVVGLLKGEPHDSSMILDLNAGRGSSVSLPDQVSGIYFGWGTLSVHERFKVVVSIGWDLQSHFARRVIKPCFIREFGNDIYEEQLQLLIVGYIRQLSSEENVLGASEILRKDLSIAEAALDLPNFSHHRSDPLLAKATVDDQIATTCLCCRK</sequence>
<dbReference type="InterPro" id="IPR023214">
    <property type="entry name" value="HAD_sf"/>
</dbReference>
<name>A0A3S3R739_9MAGN</name>
<dbReference type="EMBL" id="QPKB01000012">
    <property type="protein sequence ID" value="RWR96341.1"/>
    <property type="molecule type" value="Genomic_DNA"/>
</dbReference>
<dbReference type="NCBIfam" id="TIGR01509">
    <property type="entry name" value="HAD-SF-IA-v3"/>
    <property type="match status" value="1"/>
</dbReference>
<dbReference type="Gene3D" id="1.10.150.240">
    <property type="entry name" value="Putative phosphatase, domain 2"/>
    <property type="match status" value="1"/>
</dbReference>
<keyword evidence="5" id="KW-0808">Transferase</keyword>
<dbReference type="GO" id="GO:0006114">
    <property type="term" value="P:glycerol biosynthetic process"/>
    <property type="evidence" value="ECO:0007669"/>
    <property type="project" value="TreeGrafter"/>
</dbReference>
<dbReference type="PRINTS" id="PR00413">
    <property type="entry name" value="HADHALOGNASE"/>
</dbReference>
<evidence type="ECO:0000256" key="1">
    <source>
        <dbReference type="ARBA" id="ARBA00005201"/>
    </source>
</evidence>
<dbReference type="AlphaFoldDB" id="A0A3S3R739"/>
<keyword evidence="4" id="KW-0288">FMN</keyword>
<dbReference type="SFLD" id="SFLDG01129">
    <property type="entry name" value="C1.5:_HAD__Beta-PGM__Phosphata"/>
    <property type="match status" value="1"/>
</dbReference>
<keyword evidence="10" id="KW-1185">Reference proteome</keyword>
<comment type="caution">
    <text evidence="9">The sequence shown here is derived from an EMBL/GenBank/DDBJ whole genome shotgun (WGS) entry which is preliminary data.</text>
</comment>